<dbReference type="InterPro" id="IPR050963">
    <property type="entry name" value="Sirohydro_Cobaltochel/CbiX"/>
</dbReference>
<protein>
    <submittedName>
        <fullName evidence="3">Cobalamin biosynthesis protein CbiX</fullName>
    </submittedName>
</protein>
<dbReference type="Proteomes" id="UP000294829">
    <property type="component" value="Unassembled WGS sequence"/>
</dbReference>
<dbReference type="PANTHER" id="PTHR33542:SF5">
    <property type="entry name" value="FERROCHELATASE CHE1"/>
    <property type="match status" value="1"/>
</dbReference>
<dbReference type="SUPFAM" id="SSF53800">
    <property type="entry name" value="Chelatase"/>
    <property type="match status" value="1"/>
</dbReference>
<keyword evidence="2" id="KW-0456">Lyase</keyword>
<comment type="caution">
    <text evidence="3">The sequence shown here is derived from an EMBL/GenBank/DDBJ whole genome shotgun (WGS) entry which is preliminary data.</text>
</comment>
<dbReference type="Gene3D" id="3.40.50.1400">
    <property type="match status" value="1"/>
</dbReference>
<name>A0A4R5W550_9BURK</name>
<evidence type="ECO:0000313" key="3">
    <source>
        <dbReference type="EMBL" id="TDK67007.1"/>
    </source>
</evidence>
<sequence>MTTQAEKSQQALILFAHGARDPRWAEPLQRLQQIVSKQVSGDVLVHQAFLELMTPSLPELIAHLVQQQVAAVTVVPIFLGQGGHVRRDLPELITQLSADYPQVRFTLAPAIGEDEQVLKAIADVCIAQL</sequence>
<keyword evidence="1" id="KW-0479">Metal-binding</keyword>
<dbReference type="RefSeq" id="WP_133325825.1">
    <property type="nucleotide sequence ID" value="NZ_SMYL01000002.1"/>
</dbReference>
<evidence type="ECO:0000256" key="2">
    <source>
        <dbReference type="ARBA" id="ARBA00023239"/>
    </source>
</evidence>
<dbReference type="GO" id="GO:0016829">
    <property type="term" value="F:lyase activity"/>
    <property type="evidence" value="ECO:0007669"/>
    <property type="project" value="UniProtKB-KW"/>
</dbReference>
<dbReference type="Pfam" id="PF01903">
    <property type="entry name" value="CbiX"/>
    <property type="match status" value="1"/>
</dbReference>
<dbReference type="CDD" id="cd03416">
    <property type="entry name" value="CbiX_SirB_N"/>
    <property type="match status" value="1"/>
</dbReference>
<dbReference type="GO" id="GO:0046872">
    <property type="term" value="F:metal ion binding"/>
    <property type="evidence" value="ECO:0007669"/>
    <property type="project" value="UniProtKB-KW"/>
</dbReference>
<dbReference type="InterPro" id="IPR002762">
    <property type="entry name" value="CbiX-like"/>
</dbReference>
<evidence type="ECO:0000313" key="4">
    <source>
        <dbReference type="Proteomes" id="UP000294829"/>
    </source>
</evidence>
<evidence type="ECO:0000256" key="1">
    <source>
        <dbReference type="ARBA" id="ARBA00022723"/>
    </source>
</evidence>
<dbReference type="AlphaFoldDB" id="A0A4R5W550"/>
<dbReference type="PANTHER" id="PTHR33542">
    <property type="entry name" value="SIROHYDROCHLORIN FERROCHELATASE, CHLOROPLASTIC"/>
    <property type="match status" value="1"/>
</dbReference>
<keyword evidence="4" id="KW-1185">Reference proteome</keyword>
<gene>
    <name evidence="3" type="ORF">E2I14_04305</name>
</gene>
<accession>A0A4R5W550</accession>
<reference evidence="3 4" key="1">
    <citation type="submission" date="2019-03" db="EMBL/GenBank/DDBJ databases">
        <title>Sapientia aquatica gen. nov., sp. nov., isolated from a crater lake.</title>
        <authorList>
            <person name="Felfoldi T."/>
            <person name="Szabo A."/>
            <person name="Toth E."/>
            <person name="Schumann P."/>
            <person name="Keki Z."/>
            <person name="Marialigeti K."/>
            <person name="Mathe I."/>
        </authorList>
    </citation>
    <scope>NUCLEOTIDE SEQUENCE [LARGE SCALE GENOMIC DNA]</scope>
    <source>
        <strain evidence="3 4">SA-152</strain>
    </source>
</reference>
<proteinExistence type="predicted"/>
<dbReference type="EMBL" id="SMYL01000002">
    <property type="protein sequence ID" value="TDK67007.1"/>
    <property type="molecule type" value="Genomic_DNA"/>
</dbReference>
<dbReference type="OrthoDB" id="9797895at2"/>
<organism evidence="3 4">
    <name type="scientific">Sapientia aquatica</name>
    <dbReference type="NCBI Taxonomy" id="1549640"/>
    <lineage>
        <taxon>Bacteria</taxon>
        <taxon>Pseudomonadati</taxon>
        <taxon>Pseudomonadota</taxon>
        <taxon>Betaproteobacteria</taxon>
        <taxon>Burkholderiales</taxon>
        <taxon>Oxalobacteraceae</taxon>
        <taxon>Sapientia</taxon>
    </lineage>
</organism>